<dbReference type="EMBL" id="JAUOPU010000003">
    <property type="protein sequence ID" value="MDO6541917.1"/>
    <property type="molecule type" value="Genomic_DNA"/>
</dbReference>
<dbReference type="RefSeq" id="WP_303498579.1">
    <property type="nucleotide sequence ID" value="NZ_JAUOPU010000003.1"/>
</dbReference>
<evidence type="ECO:0000256" key="1">
    <source>
        <dbReference type="SAM" id="Phobius"/>
    </source>
</evidence>
<evidence type="ECO:0000313" key="2">
    <source>
        <dbReference type="EMBL" id="MDO6541917.1"/>
    </source>
</evidence>
<proteinExistence type="predicted"/>
<keyword evidence="1" id="KW-0812">Transmembrane</keyword>
<name>A0AAW7Y0M4_9GAMM</name>
<protein>
    <submittedName>
        <fullName evidence="2">Uncharacterized protein</fullName>
    </submittedName>
</protein>
<feature type="transmembrane region" description="Helical" evidence="1">
    <location>
        <begin position="83"/>
        <end position="105"/>
    </location>
</feature>
<keyword evidence="1" id="KW-1133">Transmembrane helix</keyword>
<dbReference type="Proteomes" id="UP001170624">
    <property type="component" value="Unassembled WGS sequence"/>
</dbReference>
<sequence>MQIIPKLKWILCLALINPINVYAIFTLYNGDIMLWGGGENYQFHWSLKSMVSVFFPPTIIFILSLFVVNAFDKKDYSCWRASCHYVVSIIVASILIVIVSSAMLLL</sequence>
<dbReference type="AlphaFoldDB" id="A0AAW7Y0M4"/>
<feature type="transmembrane region" description="Helical" evidence="1">
    <location>
        <begin position="7"/>
        <end position="30"/>
    </location>
</feature>
<keyword evidence="1" id="KW-0472">Membrane</keyword>
<accession>A0AAW7Y0M4</accession>
<gene>
    <name evidence="2" type="ORF">Q4568_05210</name>
</gene>
<feature type="transmembrane region" description="Helical" evidence="1">
    <location>
        <begin position="50"/>
        <end position="71"/>
    </location>
</feature>
<reference evidence="2" key="1">
    <citation type="submission" date="2023-07" db="EMBL/GenBank/DDBJ databases">
        <title>Genome content predicts the carbon catabolic preferences of heterotrophic bacteria.</title>
        <authorList>
            <person name="Gralka M."/>
        </authorList>
    </citation>
    <scope>NUCLEOTIDE SEQUENCE</scope>
    <source>
        <strain evidence="2">G2M05</strain>
    </source>
</reference>
<evidence type="ECO:0000313" key="3">
    <source>
        <dbReference type="Proteomes" id="UP001170624"/>
    </source>
</evidence>
<organism evidence="2 3">
    <name type="scientific">Photobacterium sanguinicancri</name>
    <dbReference type="NCBI Taxonomy" id="875932"/>
    <lineage>
        <taxon>Bacteria</taxon>
        <taxon>Pseudomonadati</taxon>
        <taxon>Pseudomonadota</taxon>
        <taxon>Gammaproteobacteria</taxon>
        <taxon>Vibrionales</taxon>
        <taxon>Vibrionaceae</taxon>
        <taxon>Photobacterium</taxon>
    </lineage>
</organism>
<comment type="caution">
    <text evidence="2">The sequence shown here is derived from an EMBL/GenBank/DDBJ whole genome shotgun (WGS) entry which is preliminary data.</text>
</comment>